<dbReference type="RefSeq" id="XP_004254988.1">
    <property type="nucleotide sequence ID" value="XM_004254940.1"/>
</dbReference>
<sequence length="509" mass="58848">MLRHEDNLSRQIEYHQSLRKARRYNLFNQTHCPDNVIILSTPTNDPNNKVEEYNLSCIFQIYRKAMCDLNNTNECAIINGLKTLSEIIRDGSMAKEMITIELFQRLLCVTLNGDFLVLDAVLAFLKIASTLPSGRVGALIFSSGLITVLKRLILNEYGRDRQMVALKIVSEVIYNKSMLCEQLMTGGFYYPFENEMKTIFMEGQCDSAIKLSLVEFVISFTNNMANTFALIAGRMFFILRDELRRSIPEVTMLLLEALKNTSIQEEVSQSIEERGLKDFLILFQTGDSIIQLKVLELIDLWFELCRTVQFQEFIGIVEFLFKSAQQINLRVLPLVLKFIYKVLLFKPHTILQLLFEYQETVQFFIVCFDAPNTEVAEAAVQLMYSSCLTFGNKQNGVIDMFINKGMIESISQSLQTYKRINNEKTIISMLKTLLFIFSVCCFKTDHNNRQIRYNIFLECNNPIMLFVSTGCEQYLNNVIFMNEEANTLVSKIREIVQMEESNFIECKKL</sequence>
<evidence type="ECO:0000313" key="2">
    <source>
        <dbReference type="Proteomes" id="UP000014680"/>
    </source>
</evidence>
<evidence type="ECO:0000313" key="1">
    <source>
        <dbReference type="EMBL" id="ELP88217.1"/>
    </source>
</evidence>
<dbReference type="InterPro" id="IPR016024">
    <property type="entry name" value="ARM-type_fold"/>
</dbReference>
<gene>
    <name evidence="1" type="ORF">EIN_224700</name>
</gene>
<accession>A0A0A1U2C9</accession>
<dbReference type="EMBL" id="KB206756">
    <property type="protein sequence ID" value="ELP88217.1"/>
    <property type="molecule type" value="Genomic_DNA"/>
</dbReference>
<protein>
    <submittedName>
        <fullName evidence="1">Uncharacterized protein</fullName>
    </submittedName>
</protein>
<dbReference type="OMA" id="YVVLLMH"/>
<dbReference type="SUPFAM" id="SSF48371">
    <property type="entry name" value="ARM repeat"/>
    <property type="match status" value="1"/>
</dbReference>
<dbReference type="Proteomes" id="UP000014680">
    <property type="component" value="Unassembled WGS sequence"/>
</dbReference>
<proteinExistence type="predicted"/>
<keyword evidence="2" id="KW-1185">Reference proteome</keyword>
<dbReference type="VEuPathDB" id="AmoebaDB:EIN_224700"/>
<dbReference type="AlphaFoldDB" id="A0A0A1U2C9"/>
<organism evidence="1 2">
    <name type="scientific">Entamoeba invadens IP1</name>
    <dbReference type="NCBI Taxonomy" id="370355"/>
    <lineage>
        <taxon>Eukaryota</taxon>
        <taxon>Amoebozoa</taxon>
        <taxon>Evosea</taxon>
        <taxon>Archamoebae</taxon>
        <taxon>Mastigamoebida</taxon>
        <taxon>Entamoebidae</taxon>
        <taxon>Entamoeba</taxon>
    </lineage>
</organism>
<name>A0A0A1U2C9_ENTIV</name>
<dbReference type="GeneID" id="14887396"/>
<reference evidence="1 2" key="1">
    <citation type="submission" date="2012-10" db="EMBL/GenBank/DDBJ databases">
        <authorList>
            <person name="Zafar N."/>
            <person name="Inman J."/>
            <person name="Hall N."/>
            <person name="Lorenzi H."/>
            <person name="Caler E."/>
        </authorList>
    </citation>
    <scope>NUCLEOTIDE SEQUENCE [LARGE SCALE GENOMIC DNA]</scope>
    <source>
        <strain evidence="1 2">IP1</strain>
    </source>
</reference>
<dbReference type="KEGG" id="eiv:EIN_224700"/>